<accession>A0A2H0W9A4</accession>
<organism evidence="2 3">
    <name type="scientific">Candidatus Beckwithbacteria bacterium CG10_big_fil_rev_8_21_14_0_10_34_10</name>
    <dbReference type="NCBI Taxonomy" id="1974495"/>
    <lineage>
        <taxon>Bacteria</taxon>
        <taxon>Candidatus Beckwithiibacteriota</taxon>
    </lineage>
</organism>
<evidence type="ECO:0000259" key="1">
    <source>
        <dbReference type="PROSITE" id="PS51186"/>
    </source>
</evidence>
<protein>
    <recommendedName>
        <fullName evidence="1">N-acetyltransferase domain-containing protein</fullName>
    </recommendedName>
</protein>
<sequence>MIKGKKVVLRPINKQDFPILHQWINNPAVVSFWYGKDKLRSKKWVKDHFDVIIKGRTNSSCWMVEVKGQPIGFIYNNVNKDDDKKFIGRVELDILIGEDNQWGKGYGTDALKAMIKYAFEIQRAQRVYLTPHIKNIRAIHVYQKVGFKKEGVLRHFEKFEGQWIDCLMMSIIKKEYEKTKDKKDQL</sequence>
<gene>
    <name evidence="2" type="ORF">COT75_02505</name>
</gene>
<dbReference type="AlphaFoldDB" id="A0A2H0W9A4"/>
<dbReference type="PROSITE" id="PS51186">
    <property type="entry name" value="GNAT"/>
    <property type="match status" value="1"/>
</dbReference>
<evidence type="ECO:0000313" key="2">
    <source>
        <dbReference type="EMBL" id="PIS09250.1"/>
    </source>
</evidence>
<name>A0A2H0W9A4_9BACT</name>
<dbReference type="Proteomes" id="UP000230093">
    <property type="component" value="Unassembled WGS sequence"/>
</dbReference>
<dbReference type="PANTHER" id="PTHR43415">
    <property type="entry name" value="SPERMIDINE N(1)-ACETYLTRANSFERASE"/>
    <property type="match status" value="1"/>
</dbReference>
<reference evidence="3" key="1">
    <citation type="submission" date="2017-09" db="EMBL/GenBank/DDBJ databases">
        <title>Depth-based differentiation of microbial function through sediment-hosted aquifers and enrichment of novel symbionts in the deep terrestrial subsurface.</title>
        <authorList>
            <person name="Probst A.J."/>
            <person name="Ladd B."/>
            <person name="Jarett J.K."/>
            <person name="Geller-Mcgrath D.E."/>
            <person name="Sieber C.M.K."/>
            <person name="Emerson J.B."/>
            <person name="Anantharaman K."/>
            <person name="Thomas B.C."/>
            <person name="Malmstrom R."/>
            <person name="Stieglmeier M."/>
            <person name="Klingl A."/>
            <person name="Woyke T."/>
            <person name="Ryan C.M."/>
            <person name="Banfield J.F."/>
        </authorList>
    </citation>
    <scope>NUCLEOTIDE SEQUENCE [LARGE SCALE GENOMIC DNA]</scope>
</reference>
<comment type="caution">
    <text evidence="2">The sequence shown here is derived from an EMBL/GenBank/DDBJ whole genome shotgun (WGS) entry which is preliminary data.</text>
</comment>
<proteinExistence type="predicted"/>
<dbReference type="Gene3D" id="3.40.630.30">
    <property type="match status" value="1"/>
</dbReference>
<dbReference type="CDD" id="cd04301">
    <property type="entry name" value="NAT_SF"/>
    <property type="match status" value="1"/>
</dbReference>
<dbReference type="Pfam" id="PF13302">
    <property type="entry name" value="Acetyltransf_3"/>
    <property type="match status" value="1"/>
</dbReference>
<dbReference type="InterPro" id="IPR000182">
    <property type="entry name" value="GNAT_dom"/>
</dbReference>
<dbReference type="PANTHER" id="PTHR43415:SF3">
    <property type="entry name" value="GNAT-FAMILY ACETYLTRANSFERASE"/>
    <property type="match status" value="1"/>
</dbReference>
<dbReference type="EMBL" id="PEZT01000014">
    <property type="protein sequence ID" value="PIS09250.1"/>
    <property type="molecule type" value="Genomic_DNA"/>
</dbReference>
<evidence type="ECO:0000313" key="3">
    <source>
        <dbReference type="Proteomes" id="UP000230093"/>
    </source>
</evidence>
<dbReference type="InterPro" id="IPR016181">
    <property type="entry name" value="Acyl_CoA_acyltransferase"/>
</dbReference>
<dbReference type="SUPFAM" id="SSF55729">
    <property type="entry name" value="Acyl-CoA N-acyltransferases (Nat)"/>
    <property type="match status" value="1"/>
</dbReference>
<dbReference type="GO" id="GO:0016747">
    <property type="term" value="F:acyltransferase activity, transferring groups other than amino-acyl groups"/>
    <property type="evidence" value="ECO:0007669"/>
    <property type="project" value="InterPro"/>
</dbReference>
<feature type="domain" description="N-acetyltransferase" evidence="1">
    <location>
        <begin position="7"/>
        <end position="165"/>
    </location>
</feature>